<reference evidence="2 3" key="1">
    <citation type="submission" date="2017-06" db="EMBL/GenBank/DDBJ databases">
        <authorList>
            <person name="Kim H.J."/>
            <person name="Triplett B.A."/>
        </authorList>
    </citation>
    <scope>NUCLEOTIDE SEQUENCE [LARGE SCALE GENOMIC DNA]</scope>
    <source>
        <strain evidence="2 3">CGMCC 4.2132</strain>
    </source>
</reference>
<evidence type="ECO:0000259" key="1">
    <source>
        <dbReference type="Pfam" id="PF13472"/>
    </source>
</evidence>
<dbReference type="Gene3D" id="3.40.50.1110">
    <property type="entry name" value="SGNH hydrolase"/>
    <property type="match status" value="1"/>
</dbReference>
<dbReference type="CDD" id="cd01830">
    <property type="entry name" value="XynE_like"/>
    <property type="match status" value="1"/>
</dbReference>
<dbReference type="InterPro" id="IPR036514">
    <property type="entry name" value="SGNH_hydro_sf"/>
</dbReference>
<accession>A0A239JY95</accession>
<dbReference type="EMBL" id="FZOD01000025">
    <property type="protein sequence ID" value="SNT10966.1"/>
    <property type="molecule type" value="Genomic_DNA"/>
</dbReference>
<dbReference type="InterPro" id="IPR053140">
    <property type="entry name" value="GDSL_Rv0518-like"/>
</dbReference>
<proteinExistence type="predicted"/>
<name>A0A239JY95_9ACTN</name>
<organism evidence="2 3">
    <name type="scientific">Streptosporangium subroseum</name>
    <dbReference type="NCBI Taxonomy" id="106412"/>
    <lineage>
        <taxon>Bacteria</taxon>
        <taxon>Bacillati</taxon>
        <taxon>Actinomycetota</taxon>
        <taxon>Actinomycetes</taxon>
        <taxon>Streptosporangiales</taxon>
        <taxon>Streptosporangiaceae</taxon>
        <taxon>Streptosporangium</taxon>
    </lineage>
</organism>
<evidence type="ECO:0000313" key="2">
    <source>
        <dbReference type="EMBL" id="SNT10966.1"/>
    </source>
</evidence>
<keyword evidence="3" id="KW-1185">Reference proteome</keyword>
<dbReference type="PANTHER" id="PTHR43784">
    <property type="entry name" value="GDSL-LIKE LIPASE/ACYLHYDROLASE, PUTATIVE (AFU_ORTHOLOGUE AFUA_2G00820)-RELATED"/>
    <property type="match status" value="1"/>
</dbReference>
<dbReference type="Proteomes" id="UP000198282">
    <property type="component" value="Unassembled WGS sequence"/>
</dbReference>
<feature type="domain" description="SGNH hydrolase-type esterase" evidence="1">
    <location>
        <begin position="168"/>
        <end position="355"/>
    </location>
</feature>
<dbReference type="SUPFAM" id="SSF52266">
    <property type="entry name" value="SGNH hydrolase"/>
    <property type="match status" value="1"/>
</dbReference>
<dbReference type="Pfam" id="PF13472">
    <property type="entry name" value="Lipase_GDSL_2"/>
    <property type="match status" value="1"/>
</dbReference>
<evidence type="ECO:0000313" key="3">
    <source>
        <dbReference type="Proteomes" id="UP000198282"/>
    </source>
</evidence>
<dbReference type="PANTHER" id="PTHR43784:SF2">
    <property type="entry name" value="GDSL-LIKE LIPASE_ACYLHYDROLASE, PUTATIVE (AFU_ORTHOLOGUE AFUA_2G00820)-RELATED"/>
    <property type="match status" value="1"/>
</dbReference>
<dbReference type="AlphaFoldDB" id="A0A239JY95"/>
<dbReference type="InterPro" id="IPR013830">
    <property type="entry name" value="SGNH_hydro"/>
</dbReference>
<dbReference type="RefSeq" id="WP_218825438.1">
    <property type="nucleotide sequence ID" value="NZ_FZOD01000025.1"/>
</dbReference>
<gene>
    <name evidence="2" type="ORF">SAMN05216276_10251</name>
</gene>
<sequence>MIWTAGFRTAVISPYEQIQLTQPRGFADQTVRQVLYMAGGGERLRIHLTNRYGRTPLTIAAATAATEHGQATLTFDGVKNLTIPPGQEATSDPMDLSVASGADLVLSLYLPQETGLATSSHKPMQTAHIVSGNHVTSAALSEAEPVDARFYVSGVDVLAPDDTAIAVAFGDSWFEGVGSTIGANNRSVDFLNRRLQRGWVVNQGIAGNRLLTDEVGEHALARFDRDVLSVPGLTHVLVHFGINDLGLPGMLGEPPATAGALIEGFTALAHRAHAADLKILGATIGPFAGAAYPGISTPAGLAARREVNDWIRTTDAFDAVFDVARAVENPAAPDYIHPALDGGDGMHLNDRGAQAMADSVDLETLAL</sequence>
<protein>
    <submittedName>
        <fullName evidence="2">Lysophospholipase L1</fullName>
    </submittedName>
</protein>